<dbReference type="EMBL" id="JACHJT010000001">
    <property type="protein sequence ID" value="MBB4933419.1"/>
    <property type="molecule type" value="Genomic_DNA"/>
</dbReference>
<dbReference type="SMART" id="SM00559">
    <property type="entry name" value="Ku78"/>
    <property type="match status" value="1"/>
</dbReference>
<dbReference type="GO" id="GO:0006353">
    <property type="term" value="P:DNA-templated transcription termination"/>
    <property type="evidence" value="ECO:0007669"/>
    <property type="project" value="InterPro"/>
</dbReference>
<dbReference type="Pfam" id="PF02735">
    <property type="entry name" value="Ku"/>
    <property type="match status" value="1"/>
</dbReference>
<comment type="caution">
    <text evidence="6">The sequence shown here is derived from an EMBL/GenBank/DDBJ whole genome shotgun (WGS) entry which is preliminary data.</text>
</comment>
<evidence type="ECO:0000259" key="4">
    <source>
        <dbReference type="SMART" id="SM00559"/>
    </source>
</evidence>
<evidence type="ECO:0000256" key="3">
    <source>
        <dbReference type="SAM" id="MobiDB-lite"/>
    </source>
</evidence>
<gene>
    <name evidence="6" type="ORF">F4561_004239</name>
</gene>
<dbReference type="SUPFAM" id="SSF100939">
    <property type="entry name" value="SPOC domain-like"/>
    <property type="match status" value="1"/>
</dbReference>
<reference evidence="6 7" key="1">
    <citation type="submission" date="2020-08" db="EMBL/GenBank/DDBJ databases">
        <title>Sequencing the genomes of 1000 actinobacteria strains.</title>
        <authorList>
            <person name="Klenk H.-P."/>
        </authorList>
    </citation>
    <scope>NUCLEOTIDE SEQUENCE [LARGE SCALE GENOMIC DNA]</scope>
    <source>
        <strain evidence="6 7">DSM 102030</strain>
    </source>
</reference>
<dbReference type="GO" id="GO:0006303">
    <property type="term" value="P:double-strand break repair via nonhomologous end joining"/>
    <property type="evidence" value="ECO:0007669"/>
    <property type="project" value="InterPro"/>
</dbReference>
<proteinExistence type="predicted"/>
<dbReference type="PANTHER" id="PTHR41251">
    <property type="entry name" value="NON-HOMOLOGOUS END JOINING PROTEIN KU"/>
    <property type="match status" value="1"/>
</dbReference>
<dbReference type="GO" id="GO:0003690">
    <property type="term" value="F:double-stranded DNA binding"/>
    <property type="evidence" value="ECO:0007669"/>
    <property type="project" value="TreeGrafter"/>
</dbReference>
<dbReference type="InterPro" id="IPR006164">
    <property type="entry name" value="DNA_bd_Ku70/Ku80"/>
</dbReference>
<dbReference type="GO" id="GO:0006310">
    <property type="term" value="P:DNA recombination"/>
    <property type="evidence" value="ECO:0007669"/>
    <property type="project" value="UniProtKB-KW"/>
</dbReference>
<evidence type="ECO:0000259" key="5">
    <source>
        <dbReference type="SMART" id="SM00959"/>
    </source>
</evidence>
<evidence type="ECO:0000256" key="2">
    <source>
        <dbReference type="ARBA" id="ARBA00023172"/>
    </source>
</evidence>
<keyword evidence="1" id="KW-0238">DNA-binding</keyword>
<evidence type="ECO:0000256" key="1">
    <source>
        <dbReference type="ARBA" id="ARBA00023125"/>
    </source>
</evidence>
<dbReference type="PANTHER" id="PTHR41251:SF1">
    <property type="entry name" value="NON-HOMOLOGOUS END JOINING PROTEIN KU"/>
    <property type="match status" value="1"/>
</dbReference>
<accession>A0A7W7W527</accession>
<dbReference type="AlphaFoldDB" id="A0A7W7W527"/>
<dbReference type="PIRSF" id="PIRSF006493">
    <property type="entry name" value="Prok_Ku"/>
    <property type="match status" value="1"/>
</dbReference>
<name>A0A7W7W527_9ACTN</name>
<dbReference type="InterPro" id="IPR009187">
    <property type="entry name" value="Prok_Ku"/>
</dbReference>
<sequence>MPSPVWKGTLSFGMVSVPVRLLTARSRHSITMHQFEQGTSDRIRHRMVNERTGEEVPRDRITTGAKTSADEEYVLLDSAGLEPIASGRGREMEISAFVPAQVIDPLWYDAAYYLAPETNAAAKPYRLLYRALTDTERLGVASVVLRQREYLSVIGPRKGVLTLSTLYWPDEIRDPPEVLPSIPEQRAGERELDLTKQLVNAMSKEWRPEDYVDTHHRRLEKLRAEAPLSELPKKELNRIASELDIAGRSRMSRSDLESAIAEARNQRPAPQPQREMTASGRGPGGKSRGDHRRVPPH</sequence>
<evidence type="ECO:0000313" key="6">
    <source>
        <dbReference type="EMBL" id="MBB4933419.1"/>
    </source>
</evidence>
<dbReference type="InterPro" id="IPR016194">
    <property type="entry name" value="SPOC-like_C_dom_sf"/>
</dbReference>
<feature type="domain" description="Rho termination factor-like N-terminal" evidence="5">
    <location>
        <begin position="227"/>
        <end position="269"/>
    </location>
</feature>
<dbReference type="RefSeq" id="WP_184581030.1">
    <property type="nucleotide sequence ID" value="NZ_JACHJT010000001.1"/>
</dbReference>
<protein>
    <submittedName>
        <fullName evidence="6">DNA end-binding protein Ku</fullName>
    </submittedName>
</protein>
<dbReference type="Gene3D" id="2.40.290.10">
    <property type="match status" value="1"/>
</dbReference>
<dbReference type="InterPro" id="IPR011112">
    <property type="entry name" value="Rho-like_N"/>
</dbReference>
<keyword evidence="2" id="KW-0233">DNA recombination</keyword>
<feature type="domain" description="Ku" evidence="4">
    <location>
        <begin position="53"/>
        <end position="183"/>
    </location>
</feature>
<dbReference type="SMART" id="SM00959">
    <property type="entry name" value="Rho_N"/>
    <property type="match status" value="1"/>
</dbReference>
<evidence type="ECO:0000313" key="7">
    <source>
        <dbReference type="Proteomes" id="UP000523007"/>
    </source>
</evidence>
<feature type="region of interest" description="Disordered" evidence="3">
    <location>
        <begin position="248"/>
        <end position="297"/>
    </location>
</feature>
<keyword evidence="7" id="KW-1185">Reference proteome</keyword>
<organism evidence="6 7">
    <name type="scientific">Lipingzhangella halophila</name>
    <dbReference type="NCBI Taxonomy" id="1783352"/>
    <lineage>
        <taxon>Bacteria</taxon>
        <taxon>Bacillati</taxon>
        <taxon>Actinomycetota</taxon>
        <taxon>Actinomycetes</taxon>
        <taxon>Streptosporangiales</taxon>
        <taxon>Nocardiopsidaceae</taxon>
        <taxon>Lipingzhangella</taxon>
    </lineage>
</organism>
<dbReference type="Proteomes" id="UP000523007">
    <property type="component" value="Unassembled WGS sequence"/>
</dbReference>